<evidence type="ECO:0000256" key="8">
    <source>
        <dbReference type="ARBA" id="ARBA00022912"/>
    </source>
</evidence>
<dbReference type="GO" id="GO:0004722">
    <property type="term" value="F:protein serine/threonine phosphatase activity"/>
    <property type="evidence" value="ECO:0007669"/>
    <property type="project" value="UniProtKB-EC"/>
</dbReference>
<dbReference type="PROSITE" id="PS51746">
    <property type="entry name" value="PPM_2"/>
    <property type="match status" value="1"/>
</dbReference>
<reference evidence="13" key="2">
    <citation type="submission" date="2020-07" db="EMBL/GenBank/DDBJ databases">
        <authorList>
            <person name="Vera ALvarez R."/>
            <person name="Arias-Moreno D.M."/>
            <person name="Jimenez-Jacinto V."/>
            <person name="Jimenez-Bremont J.F."/>
            <person name="Swaminathan K."/>
            <person name="Moose S.P."/>
            <person name="Guerrero-Gonzalez M.L."/>
            <person name="Marino-Ramirez L."/>
            <person name="Landsman D."/>
            <person name="Rodriguez-Kessler M."/>
            <person name="Delgado-Sanchez P."/>
        </authorList>
    </citation>
    <scope>NUCLEOTIDE SEQUENCE</scope>
    <source>
        <tissue evidence="13">Cladode</tissue>
    </source>
</reference>
<protein>
    <recommendedName>
        <fullName evidence="4">protein-serine/threonine phosphatase</fullName>
        <ecNumber evidence="4">3.1.3.16</ecNumber>
    </recommendedName>
</protein>
<sequence>MDNLCCFNSVSQIVGGRSSGCSGKGRSHQGAAKYGFSLVKGKANHPMEDYHVAKFLQLHGHELGLFAIYDGHLGDSVPAYLQKHLFPNILKEEDFWTDPNRSILKAYERTDQAILSHNPDLGRGGSTAVTAILVDGQKLWVANVGDSRAVLSVKGQAIQMTIDHEPNTERGSIEDRGGFVSNMPGDVARVNGQLAVSRAFGDKNLKSHLRSDPDIRNADIVADTDLLILASDGLWKVMSNQEAVDIARKIKDPLKAAKQLATEALNRDSKDDISCIVVRFRG</sequence>
<dbReference type="AlphaFoldDB" id="A0A7C9CQ62"/>
<evidence type="ECO:0000256" key="10">
    <source>
        <dbReference type="ARBA" id="ARBA00047761"/>
    </source>
</evidence>
<comment type="similarity">
    <text evidence="3">Belongs to the PP2C family.</text>
</comment>
<evidence type="ECO:0000256" key="9">
    <source>
        <dbReference type="ARBA" id="ARBA00023211"/>
    </source>
</evidence>
<dbReference type="InterPro" id="IPR015655">
    <property type="entry name" value="PP2C"/>
</dbReference>
<dbReference type="InterPro" id="IPR001932">
    <property type="entry name" value="PPM-type_phosphatase-like_dom"/>
</dbReference>
<organism evidence="13">
    <name type="scientific">Opuntia streptacantha</name>
    <name type="common">Prickly pear cactus</name>
    <name type="synonym">Opuntia cardona</name>
    <dbReference type="NCBI Taxonomy" id="393608"/>
    <lineage>
        <taxon>Eukaryota</taxon>
        <taxon>Viridiplantae</taxon>
        <taxon>Streptophyta</taxon>
        <taxon>Embryophyta</taxon>
        <taxon>Tracheophyta</taxon>
        <taxon>Spermatophyta</taxon>
        <taxon>Magnoliopsida</taxon>
        <taxon>eudicotyledons</taxon>
        <taxon>Gunneridae</taxon>
        <taxon>Pentapetalae</taxon>
        <taxon>Caryophyllales</taxon>
        <taxon>Cactineae</taxon>
        <taxon>Cactaceae</taxon>
        <taxon>Opuntioideae</taxon>
        <taxon>Opuntia</taxon>
    </lineage>
</organism>
<dbReference type="GO" id="GO:0046872">
    <property type="term" value="F:metal ion binding"/>
    <property type="evidence" value="ECO:0007669"/>
    <property type="project" value="UniProtKB-KW"/>
</dbReference>
<dbReference type="EMBL" id="GISG01032542">
    <property type="protein sequence ID" value="MBA4620984.1"/>
    <property type="molecule type" value="Transcribed_RNA"/>
</dbReference>
<keyword evidence="7" id="KW-0460">Magnesium</keyword>
<keyword evidence="8" id="KW-0904">Protein phosphatase</keyword>
<comment type="catalytic activity">
    <reaction evidence="11">
        <text>O-phospho-L-threonyl-[protein] + H2O = L-threonyl-[protein] + phosphate</text>
        <dbReference type="Rhea" id="RHEA:47004"/>
        <dbReference type="Rhea" id="RHEA-COMP:11060"/>
        <dbReference type="Rhea" id="RHEA-COMP:11605"/>
        <dbReference type="ChEBI" id="CHEBI:15377"/>
        <dbReference type="ChEBI" id="CHEBI:30013"/>
        <dbReference type="ChEBI" id="CHEBI:43474"/>
        <dbReference type="ChEBI" id="CHEBI:61977"/>
        <dbReference type="EC" id="3.1.3.16"/>
    </reaction>
</comment>
<dbReference type="CDD" id="cd00143">
    <property type="entry name" value="PP2Cc"/>
    <property type="match status" value="1"/>
</dbReference>
<dbReference type="EC" id="3.1.3.16" evidence="4"/>
<accession>A0A7C9CQ62</accession>
<dbReference type="PANTHER" id="PTHR47992">
    <property type="entry name" value="PROTEIN PHOSPHATASE"/>
    <property type="match status" value="1"/>
</dbReference>
<dbReference type="SMART" id="SM00331">
    <property type="entry name" value="PP2C_SIG"/>
    <property type="match status" value="1"/>
</dbReference>
<evidence type="ECO:0000313" key="13">
    <source>
        <dbReference type="EMBL" id="MBA4620984.1"/>
    </source>
</evidence>
<dbReference type="InterPro" id="IPR036457">
    <property type="entry name" value="PPM-type-like_dom_sf"/>
</dbReference>
<dbReference type="SUPFAM" id="SSF81606">
    <property type="entry name" value="PP2C-like"/>
    <property type="match status" value="1"/>
</dbReference>
<reference evidence="13" key="1">
    <citation type="journal article" date="2013" name="J. Plant Res.">
        <title>Effect of fungi and light on seed germination of three Opuntia species from semiarid lands of central Mexico.</title>
        <authorList>
            <person name="Delgado-Sanchez P."/>
            <person name="Jimenez-Bremont J.F."/>
            <person name="Guerrero-Gonzalez Mde L."/>
            <person name="Flores J."/>
        </authorList>
    </citation>
    <scope>NUCLEOTIDE SEQUENCE</scope>
    <source>
        <tissue evidence="13">Cladode</tissue>
    </source>
</reference>
<proteinExistence type="inferred from homology"/>
<evidence type="ECO:0000259" key="12">
    <source>
        <dbReference type="PROSITE" id="PS51746"/>
    </source>
</evidence>
<evidence type="ECO:0000256" key="2">
    <source>
        <dbReference type="ARBA" id="ARBA00001946"/>
    </source>
</evidence>
<evidence type="ECO:0000256" key="1">
    <source>
        <dbReference type="ARBA" id="ARBA00001936"/>
    </source>
</evidence>
<comment type="cofactor">
    <cofactor evidence="1">
        <name>Mn(2+)</name>
        <dbReference type="ChEBI" id="CHEBI:29035"/>
    </cofactor>
</comment>
<keyword evidence="6" id="KW-0378">Hydrolase</keyword>
<keyword evidence="9" id="KW-0464">Manganese</keyword>
<evidence type="ECO:0000256" key="7">
    <source>
        <dbReference type="ARBA" id="ARBA00022842"/>
    </source>
</evidence>
<evidence type="ECO:0000256" key="3">
    <source>
        <dbReference type="ARBA" id="ARBA00006702"/>
    </source>
</evidence>
<evidence type="ECO:0000256" key="4">
    <source>
        <dbReference type="ARBA" id="ARBA00013081"/>
    </source>
</evidence>
<name>A0A7C9CQ62_OPUST</name>
<dbReference type="Gene3D" id="3.60.40.10">
    <property type="entry name" value="PPM-type phosphatase domain"/>
    <property type="match status" value="1"/>
</dbReference>
<evidence type="ECO:0000256" key="11">
    <source>
        <dbReference type="ARBA" id="ARBA00048336"/>
    </source>
</evidence>
<evidence type="ECO:0000256" key="5">
    <source>
        <dbReference type="ARBA" id="ARBA00022723"/>
    </source>
</evidence>
<keyword evidence="5" id="KW-0479">Metal-binding</keyword>
<dbReference type="FunFam" id="3.60.40.10:FF:000010">
    <property type="entry name" value="Probable protein phosphatase 2C 39"/>
    <property type="match status" value="1"/>
</dbReference>
<dbReference type="Pfam" id="PF00481">
    <property type="entry name" value="PP2C"/>
    <property type="match status" value="1"/>
</dbReference>
<comment type="cofactor">
    <cofactor evidence="2">
        <name>Mg(2+)</name>
        <dbReference type="ChEBI" id="CHEBI:18420"/>
    </cofactor>
</comment>
<comment type="catalytic activity">
    <reaction evidence="10">
        <text>O-phospho-L-seryl-[protein] + H2O = L-seryl-[protein] + phosphate</text>
        <dbReference type="Rhea" id="RHEA:20629"/>
        <dbReference type="Rhea" id="RHEA-COMP:9863"/>
        <dbReference type="Rhea" id="RHEA-COMP:11604"/>
        <dbReference type="ChEBI" id="CHEBI:15377"/>
        <dbReference type="ChEBI" id="CHEBI:29999"/>
        <dbReference type="ChEBI" id="CHEBI:43474"/>
        <dbReference type="ChEBI" id="CHEBI:83421"/>
        <dbReference type="EC" id="3.1.3.16"/>
    </reaction>
</comment>
<feature type="domain" description="PPM-type phosphatase" evidence="12">
    <location>
        <begin position="33"/>
        <end position="280"/>
    </location>
</feature>
<evidence type="ECO:0000256" key="6">
    <source>
        <dbReference type="ARBA" id="ARBA00022801"/>
    </source>
</evidence>
<dbReference type="SMART" id="SM00332">
    <property type="entry name" value="PP2Cc"/>
    <property type="match status" value="1"/>
</dbReference>